<dbReference type="InterPro" id="IPR036721">
    <property type="entry name" value="RCK_C_sf"/>
</dbReference>
<reference evidence="3" key="1">
    <citation type="submission" date="2016-06" db="EMBL/GenBank/DDBJ databases">
        <authorList>
            <person name="Varghese N."/>
            <person name="Submissions Spin"/>
        </authorList>
    </citation>
    <scope>NUCLEOTIDE SEQUENCE [LARGE SCALE GENOMIC DNA]</scope>
    <source>
        <strain evidence="3">DSM 45344</strain>
    </source>
</reference>
<sequence length="165" mass="17742">MMMERTALPGVGIGWATTTRAGHRLGVVCHFTGRRDLVVYDPEDTERAIATVVLEPHEARWVADALDRPVTVDHVAELERQVDGVAAVRVRLPACSPYADRPLGDTRARTRTGASIVAVVRGEQVIAAPAPDFVLRGDDTLIAFADQRGVAALADLLAGDPATRR</sequence>
<dbReference type="RefSeq" id="WP_091588948.1">
    <property type="nucleotide sequence ID" value="NZ_JBHRWG010000003.1"/>
</dbReference>
<protein>
    <submittedName>
        <fullName evidence="2">TrkA domain protein</fullName>
    </submittedName>
</protein>
<name>A0A1C3MZG6_9ACTN</name>
<dbReference type="GO" id="GO:0008324">
    <property type="term" value="F:monoatomic cation transmembrane transporter activity"/>
    <property type="evidence" value="ECO:0007669"/>
    <property type="project" value="InterPro"/>
</dbReference>
<evidence type="ECO:0000313" key="2">
    <source>
        <dbReference type="EMBL" id="SBV25733.1"/>
    </source>
</evidence>
<dbReference type="InterPro" id="IPR006037">
    <property type="entry name" value="RCK_C"/>
</dbReference>
<dbReference type="OrthoDB" id="5242677at2"/>
<dbReference type="InterPro" id="IPR026278">
    <property type="entry name" value="KhtT"/>
</dbReference>
<dbReference type="GO" id="GO:0006813">
    <property type="term" value="P:potassium ion transport"/>
    <property type="evidence" value="ECO:0007669"/>
    <property type="project" value="InterPro"/>
</dbReference>
<dbReference type="Pfam" id="PF02080">
    <property type="entry name" value="TrkA_C"/>
    <property type="match status" value="1"/>
</dbReference>
<gene>
    <name evidence="2" type="ORF">GA0070620_1210</name>
</gene>
<dbReference type="STRING" id="307121.GA0070620_1210"/>
<dbReference type="PROSITE" id="PS51202">
    <property type="entry name" value="RCK_C"/>
    <property type="match status" value="1"/>
</dbReference>
<evidence type="ECO:0000313" key="3">
    <source>
        <dbReference type="Proteomes" id="UP000199393"/>
    </source>
</evidence>
<dbReference type="Gene3D" id="3.30.70.1450">
    <property type="entry name" value="Regulator of K+ conductance, C-terminal domain"/>
    <property type="match status" value="1"/>
</dbReference>
<feature type="domain" description="RCK C-terminal" evidence="1">
    <location>
        <begin position="73"/>
        <end position="159"/>
    </location>
</feature>
<dbReference type="PIRSF" id="PIRSF005028">
    <property type="entry name" value="KhtT"/>
    <property type="match status" value="1"/>
</dbReference>
<dbReference type="PATRIC" id="fig|307121.4.peg.1240"/>
<organism evidence="2 3">
    <name type="scientific">Micromonospora krabiensis</name>
    <dbReference type="NCBI Taxonomy" id="307121"/>
    <lineage>
        <taxon>Bacteria</taxon>
        <taxon>Bacillati</taxon>
        <taxon>Actinomycetota</taxon>
        <taxon>Actinomycetes</taxon>
        <taxon>Micromonosporales</taxon>
        <taxon>Micromonosporaceae</taxon>
        <taxon>Micromonospora</taxon>
    </lineage>
</organism>
<dbReference type="InterPro" id="IPR058776">
    <property type="entry name" value="KhtT-like_N"/>
</dbReference>
<dbReference type="Pfam" id="PF25991">
    <property type="entry name" value="KhtT_N"/>
    <property type="match status" value="1"/>
</dbReference>
<proteinExistence type="predicted"/>
<dbReference type="SUPFAM" id="SSF116726">
    <property type="entry name" value="TrkA C-terminal domain-like"/>
    <property type="match status" value="1"/>
</dbReference>
<keyword evidence="3" id="KW-1185">Reference proteome</keyword>
<evidence type="ECO:0000259" key="1">
    <source>
        <dbReference type="PROSITE" id="PS51202"/>
    </source>
</evidence>
<dbReference type="InterPro" id="IPR050721">
    <property type="entry name" value="Trk_Ktr_HKT_K-transport"/>
</dbReference>
<dbReference type="AlphaFoldDB" id="A0A1C3MZG6"/>
<dbReference type="PANTHER" id="PTHR43833">
    <property type="entry name" value="POTASSIUM CHANNEL PROTEIN 2-RELATED-RELATED"/>
    <property type="match status" value="1"/>
</dbReference>
<accession>A0A1C3MZG6</accession>
<dbReference type="EMBL" id="LT598496">
    <property type="protein sequence ID" value="SBV25733.1"/>
    <property type="molecule type" value="Genomic_DNA"/>
</dbReference>
<dbReference type="Proteomes" id="UP000199393">
    <property type="component" value="Chromosome I"/>
</dbReference>